<keyword evidence="12" id="KW-0325">Glycoprotein</keyword>
<keyword evidence="9" id="KW-0560">Oxidoreductase</keyword>
<dbReference type="InterPro" id="IPR029063">
    <property type="entry name" value="SAM-dependent_MTases_sf"/>
</dbReference>
<keyword evidence="19" id="KW-1185">Reference proteome</keyword>
<gene>
    <name evidence="18" type="ORF">LITE_LOCUS32507</name>
</gene>
<evidence type="ECO:0000256" key="3">
    <source>
        <dbReference type="ARBA" id="ARBA00004613"/>
    </source>
</evidence>
<comment type="subcellular location">
    <subcellularLocation>
        <location evidence="2">Cell membrane</location>
        <topology evidence="2">Lipid-anchor</topology>
    </subcellularLocation>
    <subcellularLocation>
        <location evidence="3">Secreted</location>
    </subcellularLocation>
</comment>
<proteinExistence type="inferred from homology"/>
<evidence type="ECO:0000256" key="7">
    <source>
        <dbReference type="ARBA" id="ARBA00022729"/>
    </source>
</evidence>
<dbReference type="GO" id="GO:0005886">
    <property type="term" value="C:plasma membrane"/>
    <property type="evidence" value="ECO:0007669"/>
    <property type="project" value="UniProtKB-SubCell"/>
</dbReference>
<keyword evidence="6" id="KW-0964">Secreted</keyword>
<evidence type="ECO:0000256" key="1">
    <source>
        <dbReference type="ARBA" id="ARBA00001931"/>
    </source>
</evidence>
<dbReference type="InterPro" id="IPR011042">
    <property type="entry name" value="6-blade_b-propeller_TolB-like"/>
</dbReference>
<evidence type="ECO:0000259" key="16">
    <source>
        <dbReference type="Pfam" id="PF03024"/>
    </source>
</evidence>
<feature type="domain" description="Folate receptor-like" evidence="16">
    <location>
        <begin position="430"/>
        <end position="512"/>
    </location>
</feature>
<evidence type="ECO:0000256" key="13">
    <source>
        <dbReference type="ARBA" id="ARBA00023288"/>
    </source>
</evidence>
<keyword evidence="10" id="KW-0472">Membrane</keyword>
<dbReference type="SUPFAM" id="SSF53335">
    <property type="entry name" value="S-adenosyl-L-methionine-dependent methyltransferases"/>
    <property type="match status" value="1"/>
</dbReference>
<dbReference type="PANTHER" id="PTHR19328">
    <property type="entry name" value="HEDGEHOG-INTERACTING PROTEIN"/>
    <property type="match status" value="1"/>
</dbReference>
<dbReference type="PANTHER" id="PTHR19328:SF66">
    <property type="entry name" value="CATALYTICS"/>
    <property type="match status" value="1"/>
</dbReference>
<evidence type="ECO:0000256" key="5">
    <source>
        <dbReference type="ARBA" id="ARBA00022475"/>
    </source>
</evidence>
<dbReference type="Pfam" id="PF03024">
    <property type="entry name" value="Folate_rec"/>
    <property type="match status" value="1"/>
</dbReference>
<evidence type="ECO:0000256" key="15">
    <source>
        <dbReference type="SAM" id="MobiDB-lite"/>
    </source>
</evidence>
<dbReference type="Pfam" id="PF07995">
    <property type="entry name" value="GSDH"/>
    <property type="match status" value="1"/>
</dbReference>
<dbReference type="AlphaFoldDB" id="A0AAV0NB50"/>
<keyword evidence="7" id="KW-0732">Signal</keyword>
<accession>A0AAV0NB50</accession>
<dbReference type="GO" id="GO:0016491">
    <property type="term" value="F:oxidoreductase activity"/>
    <property type="evidence" value="ECO:0007669"/>
    <property type="project" value="UniProtKB-KW"/>
</dbReference>
<comment type="similarity">
    <text evidence="14">Belongs to the PQQ oxidoreductase GdhB family.</text>
</comment>
<evidence type="ECO:0000256" key="4">
    <source>
        <dbReference type="ARBA" id="ARBA00010658"/>
    </source>
</evidence>
<comment type="cofactor">
    <cofactor evidence="1">
        <name>pyrroloquinoline quinone</name>
        <dbReference type="ChEBI" id="CHEBI:58442"/>
    </cofactor>
</comment>
<feature type="domain" description="Glucose/Sorbosone dehydrogenase" evidence="17">
    <location>
        <begin position="585"/>
        <end position="893"/>
    </location>
</feature>
<keyword evidence="11" id="KW-1015">Disulfide bond</keyword>
<dbReference type="Proteomes" id="UP001154282">
    <property type="component" value="Unassembled WGS sequence"/>
</dbReference>
<evidence type="ECO:0008006" key="20">
    <source>
        <dbReference type="Google" id="ProtNLM"/>
    </source>
</evidence>
<dbReference type="EMBL" id="CAMGYJ010000008">
    <property type="protein sequence ID" value="CAI0455815.1"/>
    <property type="molecule type" value="Genomic_DNA"/>
</dbReference>
<evidence type="ECO:0000256" key="10">
    <source>
        <dbReference type="ARBA" id="ARBA00023136"/>
    </source>
</evidence>
<evidence type="ECO:0000256" key="6">
    <source>
        <dbReference type="ARBA" id="ARBA00022525"/>
    </source>
</evidence>
<feature type="compositionally biased region" description="Low complexity" evidence="15">
    <location>
        <begin position="87"/>
        <end position="101"/>
    </location>
</feature>
<evidence type="ECO:0000313" key="18">
    <source>
        <dbReference type="EMBL" id="CAI0455815.1"/>
    </source>
</evidence>
<evidence type="ECO:0000259" key="17">
    <source>
        <dbReference type="Pfam" id="PF07995"/>
    </source>
</evidence>
<evidence type="ECO:0000256" key="8">
    <source>
        <dbReference type="ARBA" id="ARBA00022891"/>
    </source>
</evidence>
<dbReference type="FunFam" id="2.120.10.30:FF:000067">
    <property type="entry name" value="HHIP-like 1"/>
    <property type="match status" value="1"/>
</dbReference>
<dbReference type="InterPro" id="IPR012938">
    <property type="entry name" value="Glc/Sorbosone_DH"/>
</dbReference>
<evidence type="ECO:0000256" key="9">
    <source>
        <dbReference type="ARBA" id="ARBA00023002"/>
    </source>
</evidence>
<dbReference type="Gene3D" id="2.120.10.30">
    <property type="entry name" value="TolB, C-terminal domain"/>
    <property type="match status" value="1"/>
</dbReference>
<dbReference type="GO" id="GO:0005576">
    <property type="term" value="C:extracellular region"/>
    <property type="evidence" value="ECO:0007669"/>
    <property type="project" value="UniProtKB-SubCell"/>
</dbReference>
<evidence type="ECO:0000256" key="12">
    <source>
        <dbReference type="ARBA" id="ARBA00023180"/>
    </source>
</evidence>
<dbReference type="SUPFAM" id="SSF50952">
    <property type="entry name" value="Soluble quinoprotein glucose dehydrogenase"/>
    <property type="match status" value="1"/>
</dbReference>
<organism evidence="18 19">
    <name type="scientific">Linum tenue</name>
    <dbReference type="NCBI Taxonomy" id="586396"/>
    <lineage>
        <taxon>Eukaryota</taxon>
        <taxon>Viridiplantae</taxon>
        <taxon>Streptophyta</taxon>
        <taxon>Embryophyta</taxon>
        <taxon>Tracheophyta</taxon>
        <taxon>Spermatophyta</taxon>
        <taxon>Magnoliopsida</taxon>
        <taxon>eudicotyledons</taxon>
        <taxon>Gunneridae</taxon>
        <taxon>Pentapetalae</taxon>
        <taxon>rosids</taxon>
        <taxon>fabids</taxon>
        <taxon>Malpighiales</taxon>
        <taxon>Linaceae</taxon>
        <taxon>Linum</taxon>
    </lineage>
</organism>
<dbReference type="InterPro" id="IPR011041">
    <property type="entry name" value="Quinoprot_gluc/sorb_DH_b-prop"/>
</dbReference>
<keyword evidence="8" id="KW-0634">PQQ</keyword>
<evidence type="ECO:0000256" key="11">
    <source>
        <dbReference type="ARBA" id="ARBA00023157"/>
    </source>
</evidence>
<dbReference type="InterPro" id="IPR018143">
    <property type="entry name" value="Folate_rcpt-like"/>
</dbReference>
<dbReference type="Pfam" id="PF06325">
    <property type="entry name" value="PrmA"/>
    <property type="match status" value="1"/>
</dbReference>
<dbReference type="Gene3D" id="3.40.50.150">
    <property type="entry name" value="Vaccinia Virus protein VP39"/>
    <property type="match status" value="1"/>
</dbReference>
<protein>
    <recommendedName>
        <fullName evidence="20">Glucose/Sorbosone dehydrogenase domain-containing protein</fullName>
    </recommendedName>
</protein>
<keyword evidence="13" id="KW-0449">Lipoprotein</keyword>
<sequence length="1069" mass="115326">MESVASATCCSCLANSSPTKFKDAPLSTRVMAKRSSIRARKRRVPGEAQPAIECSERQGWGALGATGEVAAVAAGRGAGGATAALGGEQAGDAGETAARGAGEAGGGRRAAAGVAGTVRAASVPKPQIPLFERPPIHAATSLQLQKWHEWAKTLASSVGSSFVEADNGPDSTLLCRELNWLLEDAIEHPSSFRQASKEGVCENVKLRASLDDLYNLWKDRIEKRRPLQYLVGCEHWRDLVLSVQEGVLIPRPETELIVDLVEELVSRTDDLRNGTWADLGTGSGALAIGIGKVLGSSGRVIATDVSPLAVSVANFNVQRYSLQDVIEVRQGSWFEPLGNLEGKLSGLVWEMPFSDTALPDLQDSPTGFSKLFDRRLTNMNDRLDRLMGGVAVTVFSFCFFALLIEHGYTHPLCTDSRAPFTTKPSLGFCQYNGSVCCNSTQDLQLQNQFKAMNVPAAPRCASIIKSILCSRCDPFSAELYGTGSVPRLVPNLCNDYCSEVWNQCHNVSVSNSVFTLRGGAGSASGKSFTKLTDFWDSETGFCSAFGGVNTTCFGGGPVLKHNNIPGTPPSSGVCLEKIGNGSYLDMTALPDGSNRVLLASQSGKIWLATLPEEGSGKVMVLDESNPFLDLTDQVHFDSEFGLMGIAFHPKFEQNGRLFASYNCDKVTSPTCSGRCSCNSDFGCDPSLLPSKDGGQPCQFHSVVAEYSANGTALQPPSTWMRLLPQEVRRILTMGLPYSAHHGGQILFGPEDGYLYFMMGDGGSKGDPQNFSQEKQSLLGKILRIDVDNVASAKAINDLGLWGNYSIPRDNPFTENKDFKPEIWAMGFRNPWGCSFDATRPSYFLCADVGEEMFEEVNLVSKGGNYGWRVYEGPSVYNDTNSKVTANSSTMKSSMNPIFPVMGYNHYEINKVKTGSASITGGYFYRSTTDPCMYGRYLYADLYGGNVWAGTENPDDSGHFSTNLLEVKCAHDSPVACSSDAGTSALPSLGYIFSFGEDNRKDVFILASNGVYRIAHPSRCNFVCPKENATLRAAPSSPIPRSSASGQGLRSSIIMQLVLFLLITIRVSSL</sequence>
<name>A0AAV0NB50_9ROSI</name>
<comment type="caution">
    <text evidence="18">The sequence shown here is derived from an EMBL/GenBank/DDBJ whole genome shotgun (WGS) entry which is preliminary data.</text>
</comment>
<feature type="region of interest" description="Disordered" evidence="15">
    <location>
        <begin position="87"/>
        <end position="107"/>
    </location>
</feature>
<dbReference type="CDD" id="cd02440">
    <property type="entry name" value="AdoMet_MTases"/>
    <property type="match status" value="1"/>
</dbReference>
<reference evidence="18" key="1">
    <citation type="submission" date="2022-08" db="EMBL/GenBank/DDBJ databases">
        <authorList>
            <person name="Gutierrez-Valencia J."/>
        </authorList>
    </citation>
    <scope>NUCLEOTIDE SEQUENCE</scope>
</reference>
<keyword evidence="5" id="KW-1003">Cell membrane</keyword>
<evidence type="ECO:0000256" key="14">
    <source>
        <dbReference type="ARBA" id="ARBA00061483"/>
    </source>
</evidence>
<evidence type="ECO:0000256" key="2">
    <source>
        <dbReference type="ARBA" id="ARBA00004193"/>
    </source>
</evidence>
<comment type="similarity">
    <text evidence="4">Belongs to the HHIP family.</text>
</comment>
<evidence type="ECO:0000313" key="19">
    <source>
        <dbReference type="Proteomes" id="UP001154282"/>
    </source>
</evidence>